<proteinExistence type="predicted"/>
<dbReference type="Pfam" id="PF13279">
    <property type="entry name" value="4HBT_2"/>
    <property type="match status" value="1"/>
</dbReference>
<accession>A0ABR3F6B3</accession>
<name>A0ABR3F6B3_9AGAR</name>
<keyword evidence="2" id="KW-1185">Reference proteome</keyword>
<dbReference type="Proteomes" id="UP001465976">
    <property type="component" value="Unassembled WGS sequence"/>
</dbReference>
<sequence length="191" mass="21394">MADSTSDSTTPILEGESLENKLEKARGKMVEAGFSRPFIWQQPIVSVSSILSDAEFNNLIACVIQSRIHWMTHLGNRLGGPKRADALLKGKGISLILKSIQVNYRRPVTYPDTLLLSHKPYVPQHGDAKDKESDPTHLYLTSSAFSVVQQGFVAHAFETIVWYDYDKLRKCDPGDEYRNAVWDTFGGPPRS</sequence>
<gene>
    <name evidence="1" type="ORF">V5O48_011171</name>
</gene>
<evidence type="ECO:0000313" key="1">
    <source>
        <dbReference type="EMBL" id="KAL0570787.1"/>
    </source>
</evidence>
<evidence type="ECO:0000313" key="2">
    <source>
        <dbReference type="Proteomes" id="UP001465976"/>
    </source>
</evidence>
<dbReference type="EMBL" id="JBAHYK010000874">
    <property type="protein sequence ID" value="KAL0570787.1"/>
    <property type="molecule type" value="Genomic_DNA"/>
</dbReference>
<organism evidence="1 2">
    <name type="scientific">Marasmius crinis-equi</name>
    <dbReference type="NCBI Taxonomy" id="585013"/>
    <lineage>
        <taxon>Eukaryota</taxon>
        <taxon>Fungi</taxon>
        <taxon>Dikarya</taxon>
        <taxon>Basidiomycota</taxon>
        <taxon>Agaricomycotina</taxon>
        <taxon>Agaricomycetes</taxon>
        <taxon>Agaricomycetidae</taxon>
        <taxon>Agaricales</taxon>
        <taxon>Marasmiineae</taxon>
        <taxon>Marasmiaceae</taxon>
        <taxon>Marasmius</taxon>
    </lineage>
</organism>
<dbReference type="SUPFAM" id="SSF54637">
    <property type="entry name" value="Thioesterase/thiol ester dehydrase-isomerase"/>
    <property type="match status" value="1"/>
</dbReference>
<dbReference type="InterPro" id="IPR029069">
    <property type="entry name" value="HotDog_dom_sf"/>
</dbReference>
<reference evidence="1 2" key="1">
    <citation type="submission" date="2024-02" db="EMBL/GenBank/DDBJ databases">
        <title>A draft genome for the cacao thread blight pathogen Marasmius crinis-equi.</title>
        <authorList>
            <person name="Cohen S.P."/>
            <person name="Baruah I.K."/>
            <person name="Amoako-Attah I."/>
            <person name="Bukari Y."/>
            <person name="Meinhardt L.W."/>
            <person name="Bailey B.A."/>
        </authorList>
    </citation>
    <scope>NUCLEOTIDE SEQUENCE [LARGE SCALE GENOMIC DNA]</scope>
    <source>
        <strain evidence="1 2">GH-76</strain>
    </source>
</reference>
<dbReference type="Gene3D" id="3.10.129.10">
    <property type="entry name" value="Hotdog Thioesterase"/>
    <property type="match status" value="1"/>
</dbReference>
<protein>
    <submittedName>
        <fullName evidence="1">Uncharacterized protein</fullName>
    </submittedName>
</protein>
<comment type="caution">
    <text evidence="1">The sequence shown here is derived from an EMBL/GenBank/DDBJ whole genome shotgun (WGS) entry which is preliminary data.</text>
</comment>